<keyword evidence="4" id="KW-1185">Reference proteome</keyword>
<dbReference type="GO" id="GO:0005886">
    <property type="term" value="C:plasma membrane"/>
    <property type="evidence" value="ECO:0007669"/>
    <property type="project" value="TreeGrafter"/>
</dbReference>
<reference evidence="4" key="1">
    <citation type="journal article" date="2014" name="Genome Biol.">
        <title>Genome analysis of a major urban malaria vector mosquito, Anopheles stephensi.</title>
        <authorList>
            <person name="Jiang X."/>
            <person name="Peery A."/>
            <person name="Hall A.B."/>
            <person name="Sharma A."/>
            <person name="Chen X.G."/>
            <person name="Waterhouse R.M."/>
            <person name="Komissarov A."/>
            <person name="Riehle M.M."/>
            <person name="Shouche Y."/>
            <person name="Sharakhova M.V."/>
            <person name="Lawson D."/>
            <person name="Pakpour N."/>
            <person name="Arensburger P."/>
            <person name="Davidson V.L."/>
            <person name="Eiglmeier K."/>
            <person name="Emrich S."/>
            <person name="George P."/>
            <person name="Kennedy R.C."/>
            <person name="Mane S.P."/>
            <person name="Maslen G."/>
            <person name="Oringanje C."/>
            <person name="Qi Y."/>
            <person name="Settlage R."/>
            <person name="Tojo M."/>
            <person name="Tubio J.M."/>
            <person name="Unger M.F."/>
            <person name="Wang B."/>
            <person name="Vernick K.D."/>
            <person name="Ribeiro J.M."/>
            <person name="James A.A."/>
            <person name="Michel K."/>
            <person name="Riehle M.A."/>
            <person name="Luckhart S."/>
            <person name="Sharakhov I.V."/>
            <person name="Tu Z."/>
        </authorList>
    </citation>
    <scope>NUCLEOTIDE SEQUENCE [LARGE SCALE GENOMIC DNA]</scope>
    <source>
        <strain evidence="4">Indian</strain>
    </source>
</reference>
<feature type="compositionally biased region" description="Low complexity" evidence="1">
    <location>
        <begin position="336"/>
        <end position="396"/>
    </location>
</feature>
<dbReference type="SMART" id="SM00369">
    <property type="entry name" value="LRR_TYP"/>
    <property type="match status" value="5"/>
</dbReference>
<sequence>MKGRVKITSSNRPNIRPSKSCPPTLDWNRNRNGCLAVLFCVVCFSILMCLVLAEIFTKASSCSSFGLNVQALRTSDDVLRRNWLQLDVDLDVASLLLINSNIATIEPESFDVGSMFAMTVLTLQSLKLDHLPTGIFLGLQSLKELNLLNLPLRRIDPYVLSPMKYSLTRLIIESSLDSIGPQNLTGSATLPRLEILSLEYNHFDDTLRQGTFANLPSLTSLYLRSSHITWLDVGVFHDICSTVKQIHLIGNKLTVIEPGAFDCLRGTEAKIYLKDNPWLCDCSQQYLQELLLNTNLVLDQPVCESPLELKGMYVRNVELCPSPTVSIVPSGEITTTVEPTTTDAPSESVDTTLQDTTTTAMTTTTQSTTVEETTELETSSTDDATSSLDETTTEQQTTEDDSTTADTTDYTSDTPSDTTIDTTTEYTTVSTTDYTTTTETTSTATSTDTTPSTSSVTDPTTTESSTLQCESTANPIAAEVVAEKVKHRLVRSTESGTIGLNVATRTKLFTISEAQEGVVELLFDKTTYGAVLWFHDTSTLASVFSTNVESAAHCQTLSSQKLRIVNLIPDKNYIFCAFSLHEVMVSPFNCLPYRLLPIYGQRPWMVEDQKIMMISIIISSILVALLTGVLVTYCFFKSMSLYQSNREPNIKRSVSDTSIESGRSYVSAVVPTTQFQYISWKMENRSRPSLEFYPNEPPPPPLPPHPSKRLKKQKSEIKINFPAQHQQGIYDEPAGTSYMGRSAGTLHQSLRSNRHRASYGGVIH</sequence>
<feature type="transmembrane region" description="Helical" evidence="2">
    <location>
        <begin position="611"/>
        <end position="636"/>
    </location>
</feature>
<dbReference type="STRING" id="30069.A0A182YQL4"/>
<dbReference type="InterPro" id="IPR032675">
    <property type="entry name" value="LRR_dom_sf"/>
</dbReference>
<feature type="compositionally biased region" description="Pro residues" evidence="1">
    <location>
        <begin position="695"/>
        <end position="705"/>
    </location>
</feature>
<dbReference type="SUPFAM" id="SSF52058">
    <property type="entry name" value="L domain-like"/>
    <property type="match status" value="1"/>
</dbReference>
<dbReference type="EnsemblMetazoa" id="ASTEI10750-RA">
    <property type="protein sequence ID" value="ASTEI10750-PA"/>
    <property type="gene ID" value="ASTEI10750"/>
</dbReference>
<protein>
    <submittedName>
        <fullName evidence="3">Uncharacterized protein</fullName>
    </submittedName>
</protein>
<reference evidence="3" key="2">
    <citation type="submission" date="2020-05" db="UniProtKB">
        <authorList>
            <consortium name="EnsemblMetazoa"/>
        </authorList>
    </citation>
    <scope>IDENTIFICATION</scope>
    <source>
        <strain evidence="3">Indian</strain>
    </source>
</reference>
<dbReference type="InterPro" id="IPR001611">
    <property type="entry name" value="Leu-rich_rpt"/>
</dbReference>
<feature type="region of interest" description="Disordered" evidence="1">
    <location>
        <begin position="336"/>
        <end position="469"/>
    </location>
</feature>
<name>A0A182YQL4_ANOST</name>
<dbReference type="VEuPathDB" id="VectorBase:ASTE006207"/>
<evidence type="ECO:0000313" key="3">
    <source>
        <dbReference type="EnsemblMetazoa" id="ASTEI10750-PA"/>
    </source>
</evidence>
<dbReference type="Pfam" id="PF13855">
    <property type="entry name" value="LRR_8"/>
    <property type="match status" value="1"/>
</dbReference>
<dbReference type="SMART" id="SM00082">
    <property type="entry name" value="LRRCT"/>
    <property type="match status" value="1"/>
</dbReference>
<dbReference type="VEuPathDB" id="VectorBase:ASTEI20_034956"/>
<feature type="region of interest" description="Disordered" evidence="1">
    <location>
        <begin position="689"/>
        <end position="713"/>
    </location>
</feature>
<dbReference type="Gene3D" id="3.80.10.10">
    <property type="entry name" value="Ribonuclease Inhibitor"/>
    <property type="match status" value="1"/>
</dbReference>
<dbReference type="PANTHER" id="PTHR24369">
    <property type="entry name" value="ANTIGEN BSP, PUTATIVE-RELATED"/>
    <property type="match status" value="1"/>
</dbReference>
<organism evidence="3 4">
    <name type="scientific">Anopheles stephensi</name>
    <name type="common">Indo-Pakistan malaria mosquito</name>
    <dbReference type="NCBI Taxonomy" id="30069"/>
    <lineage>
        <taxon>Eukaryota</taxon>
        <taxon>Metazoa</taxon>
        <taxon>Ecdysozoa</taxon>
        <taxon>Arthropoda</taxon>
        <taxon>Hexapoda</taxon>
        <taxon>Insecta</taxon>
        <taxon>Pterygota</taxon>
        <taxon>Neoptera</taxon>
        <taxon>Endopterygota</taxon>
        <taxon>Diptera</taxon>
        <taxon>Nematocera</taxon>
        <taxon>Culicoidea</taxon>
        <taxon>Culicidae</taxon>
        <taxon>Anophelinae</taxon>
        <taxon>Anopheles</taxon>
    </lineage>
</organism>
<feature type="compositionally biased region" description="Low complexity" evidence="1">
    <location>
        <begin position="404"/>
        <end position="466"/>
    </location>
</feature>
<dbReference type="PANTHER" id="PTHR24369:SF210">
    <property type="entry name" value="CHAOPTIN-RELATED"/>
    <property type="match status" value="1"/>
</dbReference>
<dbReference type="OMA" id="HEVMVSP"/>
<dbReference type="Proteomes" id="UP000076408">
    <property type="component" value="Unassembled WGS sequence"/>
</dbReference>
<feature type="transmembrane region" description="Helical" evidence="2">
    <location>
        <begin position="35"/>
        <end position="56"/>
    </location>
</feature>
<dbReference type="InterPro" id="IPR050541">
    <property type="entry name" value="LRR_TM_domain-containing"/>
</dbReference>
<dbReference type="InterPro" id="IPR003591">
    <property type="entry name" value="Leu-rich_rpt_typical-subtyp"/>
</dbReference>
<keyword evidence="2" id="KW-0472">Membrane</keyword>
<accession>A0A182YQL4</accession>
<dbReference type="AlphaFoldDB" id="A0A182YQL4"/>
<proteinExistence type="predicted"/>
<keyword evidence="2" id="KW-0812">Transmembrane</keyword>
<evidence type="ECO:0000313" key="4">
    <source>
        <dbReference type="Proteomes" id="UP000076408"/>
    </source>
</evidence>
<dbReference type="VEuPathDB" id="VectorBase:ASTEI10750"/>
<dbReference type="InterPro" id="IPR000483">
    <property type="entry name" value="Cys-rich_flank_reg_C"/>
</dbReference>
<evidence type="ECO:0000256" key="1">
    <source>
        <dbReference type="SAM" id="MobiDB-lite"/>
    </source>
</evidence>
<evidence type="ECO:0000256" key="2">
    <source>
        <dbReference type="SAM" id="Phobius"/>
    </source>
</evidence>
<keyword evidence="2" id="KW-1133">Transmembrane helix</keyword>